<dbReference type="AlphaFoldDB" id="A0A4R1HIF0"/>
<name>A0A4R1HIF0_9GAMM</name>
<sequence>MAKIFRYALYFVATLILLSVMAYWLEDGRVEELDFVPTYDKQDELEGLFKKATEGSGLTPEEWERLNWLTEDKKYQVNKQVREWVESEKSK</sequence>
<gene>
    <name evidence="2" type="ORF">DFR30_0202</name>
</gene>
<evidence type="ECO:0000313" key="3">
    <source>
        <dbReference type="Proteomes" id="UP000295707"/>
    </source>
</evidence>
<organism evidence="2 3">
    <name type="scientific">Thiogranum longum</name>
    <dbReference type="NCBI Taxonomy" id="1537524"/>
    <lineage>
        <taxon>Bacteria</taxon>
        <taxon>Pseudomonadati</taxon>
        <taxon>Pseudomonadota</taxon>
        <taxon>Gammaproteobacteria</taxon>
        <taxon>Chromatiales</taxon>
        <taxon>Ectothiorhodospiraceae</taxon>
        <taxon>Thiogranum</taxon>
    </lineage>
</organism>
<reference evidence="2 3" key="1">
    <citation type="submission" date="2019-03" db="EMBL/GenBank/DDBJ databases">
        <title>Genomic Encyclopedia of Type Strains, Phase IV (KMG-IV): sequencing the most valuable type-strain genomes for metagenomic binning, comparative biology and taxonomic classification.</title>
        <authorList>
            <person name="Goeker M."/>
        </authorList>
    </citation>
    <scope>NUCLEOTIDE SEQUENCE [LARGE SCALE GENOMIC DNA]</scope>
    <source>
        <strain evidence="2 3">DSM 19610</strain>
    </source>
</reference>
<accession>A0A4R1HIF0</accession>
<dbReference type="EMBL" id="SMFX01000001">
    <property type="protein sequence ID" value="TCK16982.1"/>
    <property type="molecule type" value="Genomic_DNA"/>
</dbReference>
<dbReference type="Proteomes" id="UP000295707">
    <property type="component" value="Unassembled WGS sequence"/>
</dbReference>
<keyword evidence="1" id="KW-0472">Membrane</keyword>
<evidence type="ECO:0000256" key="1">
    <source>
        <dbReference type="SAM" id="Phobius"/>
    </source>
</evidence>
<keyword evidence="1" id="KW-0812">Transmembrane</keyword>
<evidence type="ECO:0000313" key="2">
    <source>
        <dbReference type="EMBL" id="TCK16982.1"/>
    </source>
</evidence>
<comment type="caution">
    <text evidence="2">The sequence shown here is derived from an EMBL/GenBank/DDBJ whole genome shotgun (WGS) entry which is preliminary data.</text>
</comment>
<keyword evidence="3" id="KW-1185">Reference proteome</keyword>
<proteinExistence type="predicted"/>
<feature type="transmembrane region" description="Helical" evidence="1">
    <location>
        <begin position="7"/>
        <end position="25"/>
    </location>
</feature>
<keyword evidence="1" id="KW-1133">Transmembrane helix</keyword>
<protein>
    <submittedName>
        <fullName evidence="2">Uncharacterized protein</fullName>
    </submittedName>
</protein>